<name>E4YEW9_OIKDI</name>
<dbReference type="SUPFAM" id="SSF117281">
    <property type="entry name" value="Kelch motif"/>
    <property type="match status" value="1"/>
</dbReference>
<feature type="signal peptide" evidence="1">
    <location>
        <begin position="1"/>
        <end position="16"/>
    </location>
</feature>
<dbReference type="Proteomes" id="UP000011014">
    <property type="component" value="Unassembled WGS sequence"/>
</dbReference>
<reference evidence="2" key="1">
    <citation type="journal article" date="2010" name="Science">
        <title>Plasticity of animal genome architecture unmasked by rapid evolution of a pelagic tunicate.</title>
        <authorList>
            <person name="Denoeud F."/>
            <person name="Henriet S."/>
            <person name="Mungpakdee S."/>
            <person name="Aury J.M."/>
            <person name="Da Silva C."/>
            <person name="Brinkmann H."/>
            <person name="Mikhaleva J."/>
            <person name="Olsen L.C."/>
            <person name="Jubin C."/>
            <person name="Canestro C."/>
            <person name="Bouquet J.M."/>
            <person name="Danks G."/>
            <person name="Poulain J."/>
            <person name="Campsteijn C."/>
            <person name="Adamski M."/>
            <person name="Cross I."/>
            <person name="Yadetie F."/>
            <person name="Muffato M."/>
            <person name="Louis A."/>
            <person name="Butcher S."/>
            <person name="Tsagkogeorga G."/>
            <person name="Konrad A."/>
            <person name="Singh S."/>
            <person name="Jensen M.F."/>
            <person name="Cong E.H."/>
            <person name="Eikeseth-Otteraa H."/>
            <person name="Noel B."/>
            <person name="Anthouard V."/>
            <person name="Porcel B.M."/>
            <person name="Kachouri-Lafond R."/>
            <person name="Nishino A."/>
            <person name="Ugolini M."/>
            <person name="Chourrout P."/>
            <person name="Nishida H."/>
            <person name="Aasland R."/>
            <person name="Huzurbazar S."/>
            <person name="Westhof E."/>
            <person name="Delsuc F."/>
            <person name="Lehrach H."/>
            <person name="Reinhardt R."/>
            <person name="Weissenbach J."/>
            <person name="Roy S.W."/>
            <person name="Artiguenave F."/>
            <person name="Postlethwait J.H."/>
            <person name="Manak J.R."/>
            <person name="Thompson E.M."/>
            <person name="Jaillon O."/>
            <person name="Du Pasquier L."/>
            <person name="Boudinot P."/>
            <person name="Liberles D.A."/>
            <person name="Volff J.N."/>
            <person name="Philippe H."/>
            <person name="Lenhard B."/>
            <person name="Roest Crollius H."/>
            <person name="Wincker P."/>
            <person name="Chourrout D."/>
        </authorList>
    </citation>
    <scope>NUCLEOTIDE SEQUENCE [LARGE SCALE GENOMIC DNA]</scope>
</reference>
<protein>
    <submittedName>
        <fullName evidence="2">Uncharacterized protein</fullName>
    </submittedName>
</protein>
<feature type="chain" id="PRO_5003193938" evidence="1">
    <location>
        <begin position="17"/>
        <end position="338"/>
    </location>
</feature>
<evidence type="ECO:0000256" key="1">
    <source>
        <dbReference type="SAM" id="SignalP"/>
    </source>
</evidence>
<dbReference type="AlphaFoldDB" id="E4YEW9"/>
<dbReference type="EMBL" id="FN654472">
    <property type="protein sequence ID" value="CBY34056.1"/>
    <property type="molecule type" value="Genomic_DNA"/>
</dbReference>
<evidence type="ECO:0000313" key="2">
    <source>
        <dbReference type="EMBL" id="CBY34056.1"/>
    </source>
</evidence>
<keyword evidence="1" id="KW-0732">Signal</keyword>
<accession>E4YEW9</accession>
<gene>
    <name evidence="2" type="ORF">GSOID_T00022037001</name>
</gene>
<dbReference type="Gene3D" id="2.120.10.80">
    <property type="entry name" value="Kelch-type beta propeller"/>
    <property type="match status" value="1"/>
</dbReference>
<proteinExistence type="predicted"/>
<dbReference type="InterPro" id="IPR015915">
    <property type="entry name" value="Kelch-typ_b-propeller"/>
</dbReference>
<organism evidence="2">
    <name type="scientific">Oikopleura dioica</name>
    <name type="common">Tunicate</name>
    <dbReference type="NCBI Taxonomy" id="34765"/>
    <lineage>
        <taxon>Eukaryota</taxon>
        <taxon>Metazoa</taxon>
        <taxon>Chordata</taxon>
        <taxon>Tunicata</taxon>
        <taxon>Appendicularia</taxon>
        <taxon>Copelata</taxon>
        <taxon>Oikopleuridae</taxon>
        <taxon>Oikopleura</taxon>
    </lineage>
</organism>
<sequence>MRLAIFAILAFEAISASKKTSIKSPCLDKQGQKKCLKTVKKDFRACKKACSSRKCKIDCRQEKSANFRKCPCFTTYITAMCHTSPQAVGQNRYSYLISSSGDNKIDRHYTIPPKTWDWMTDYLFLSGFSIMNGEVYIFGGDQDEKKISKLIKCAIVDTGKRLKSPFVLGSLVTLKEKKEKVILCNGSADPRKCESFDGKRIKRIGKTNIQHNHACMALNDQGRPTIIAGIETSSVEIFQTSGWQNAKPHPAGEIYGATCASVSNGIITVGGYSWATGDLKEVYLFRNGKWSVAGQMHHVKYILKKYLKRFLVPRLRDNHCFRQFLHCFWRSFRPTVSY</sequence>